<dbReference type="Pfam" id="PF13087">
    <property type="entry name" value="AAA_12"/>
    <property type="match status" value="1"/>
</dbReference>
<feature type="compositionally biased region" description="Basic and acidic residues" evidence="12">
    <location>
        <begin position="107"/>
        <end position="119"/>
    </location>
</feature>
<evidence type="ECO:0000259" key="13">
    <source>
        <dbReference type="PROSITE" id="PS50103"/>
    </source>
</evidence>
<reference evidence="14 15" key="1">
    <citation type="submission" date="2024-05" db="EMBL/GenBank/DDBJ databases">
        <title>A draft genome resource for the thread blight pathogen Marasmius tenuissimus strain MS-2.</title>
        <authorList>
            <person name="Yulfo-Soto G.E."/>
            <person name="Baruah I.K."/>
            <person name="Amoako-Attah I."/>
            <person name="Bukari Y."/>
            <person name="Meinhardt L.W."/>
            <person name="Bailey B.A."/>
            <person name="Cohen S.P."/>
        </authorList>
    </citation>
    <scope>NUCLEOTIDE SEQUENCE [LARGE SCALE GENOMIC DNA]</scope>
    <source>
        <strain evidence="14 15">MS-2</strain>
    </source>
</reference>
<feature type="domain" description="C3H1-type" evidence="13">
    <location>
        <begin position="6"/>
        <end position="33"/>
    </location>
</feature>
<dbReference type="CDD" id="cd18808">
    <property type="entry name" value="SF1_C_Upf1"/>
    <property type="match status" value="1"/>
</dbReference>
<dbReference type="InterPro" id="IPR049080">
    <property type="entry name" value="MOV-10-like_beta-barrel"/>
</dbReference>
<protein>
    <recommendedName>
        <fullName evidence="3">RNA helicase</fullName>
        <ecNumber evidence="3">3.6.4.13</ecNumber>
    </recommendedName>
</protein>
<evidence type="ECO:0000256" key="2">
    <source>
        <dbReference type="ARBA" id="ARBA00005601"/>
    </source>
</evidence>
<evidence type="ECO:0000256" key="6">
    <source>
        <dbReference type="ARBA" id="ARBA00022801"/>
    </source>
</evidence>
<keyword evidence="6" id="KW-0378">Hydrolase</keyword>
<dbReference type="EMBL" id="JBBXMP010000036">
    <property type="protein sequence ID" value="KAL0066367.1"/>
    <property type="molecule type" value="Genomic_DNA"/>
</dbReference>
<name>A0ABR2ZZ89_9AGAR</name>
<dbReference type="PANTHER" id="PTHR45418:SF1">
    <property type="entry name" value="CANCER_TESTIS ANTIGEN 55"/>
    <property type="match status" value="1"/>
</dbReference>
<dbReference type="Gene3D" id="3.40.50.300">
    <property type="entry name" value="P-loop containing nucleotide triphosphate hydrolases"/>
    <property type="match status" value="2"/>
</dbReference>
<evidence type="ECO:0000256" key="11">
    <source>
        <dbReference type="PROSITE-ProRule" id="PRU00723"/>
    </source>
</evidence>
<gene>
    <name evidence="14" type="ORF">AAF712_006626</name>
</gene>
<dbReference type="PANTHER" id="PTHR45418">
    <property type="entry name" value="CANCER/TESTIS ANTIGEN 55"/>
    <property type="match status" value="1"/>
</dbReference>
<dbReference type="Pfam" id="PF13086">
    <property type="entry name" value="AAA_11"/>
    <property type="match status" value="2"/>
</dbReference>
<dbReference type="Pfam" id="PF21635">
    <property type="entry name" value="Mov-10_helical"/>
    <property type="match status" value="1"/>
</dbReference>
<evidence type="ECO:0000256" key="10">
    <source>
        <dbReference type="ARBA" id="ARBA00047984"/>
    </source>
</evidence>
<evidence type="ECO:0000313" key="15">
    <source>
        <dbReference type="Proteomes" id="UP001437256"/>
    </source>
</evidence>
<dbReference type="InterPro" id="IPR027417">
    <property type="entry name" value="P-loop_NTPase"/>
</dbReference>
<evidence type="ECO:0000256" key="12">
    <source>
        <dbReference type="SAM" id="MobiDB-lite"/>
    </source>
</evidence>
<keyword evidence="5" id="KW-0547">Nucleotide-binding</keyword>
<comment type="similarity">
    <text evidence="2">Belongs to the DNA2/NAM7 helicase family. SDE3 subfamily.</text>
</comment>
<evidence type="ECO:0000256" key="4">
    <source>
        <dbReference type="ARBA" id="ARBA00022490"/>
    </source>
</evidence>
<dbReference type="EC" id="3.6.4.13" evidence="3"/>
<feature type="zinc finger region" description="C3H1-type" evidence="11">
    <location>
        <begin position="6"/>
        <end position="33"/>
    </location>
</feature>
<keyword evidence="9" id="KW-0943">RNA-mediated gene silencing</keyword>
<comment type="caution">
    <text evidence="14">The sequence shown here is derived from an EMBL/GenBank/DDBJ whole genome shotgun (WGS) entry which is preliminary data.</text>
</comment>
<organism evidence="14 15">
    <name type="scientific">Marasmius tenuissimus</name>
    <dbReference type="NCBI Taxonomy" id="585030"/>
    <lineage>
        <taxon>Eukaryota</taxon>
        <taxon>Fungi</taxon>
        <taxon>Dikarya</taxon>
        <taxon>Basidiomycota</taxon>
        <taxon>Agaricomycotina</taxon>
        <taxon>Agaricomycetes</taxon>
        <taxon>Agaricomycetidae</taxon>
        <taxon>Agaricales</taxon>
        <taxon>Marasmiineae</taxon>
        <taxon>Marasmiaceae</taxon>
        <taxon>Marasmius</taxon>
    </lineage>
</organism>
<keyword evidence="4" id="KW-0963">Cytoplasm</keyword>
<evidence type="ECO:0000256" key="5">
    <source>
        <dbReference type="ARBA" id="ARBA00022741"/>
    </source>
</evidence>
<keyword evidence="11" id="KW-0862">Zinc</keyword>
<evidence type="ECO:0000256" key="3">
    <source>
        <dbReference type="ARBA" id="ARBA00012552"/>
    </source>
</evidence>
<feature type="region of interest" description="Disordered" evidence="12">
    <location>
        <begin position="49"/>
        <end position="125"/>
    </location>
</feature>
<keyword evidence="11" id="KW-0863">Zinc-finger</keyword>
<dbReference type="CDD" id="cd18038">
    <property type="entry name" value="DEXXQc_Helz-like"/>
    <property type="match status" value="1"/>
</dbReference>
<sequence length="1073" mass="119693">MSSPSYYNPRFCLDFLEGRCRFGQNCRNRHDIRRCDCGLVLPLTDYASHSGGKRHREAIAGMGPRPRLRSGRGSGSRQNGVGNGNVYGSGTRSNGTGNRNSSSPSYHYDESDLDARPDTGHFSGAARVPRCSKCSRFIPAELYDEHIRSHGTQDELDAARREIEANKNGITVTGLAGVDFGVIAEPEDDENEQESVVIRLEITRQCDTLAPPLKLVKCRMLSSKRKDEVGDRFSANLIGSPFINPPRTRYLNVLFHPAYAGRYEDTLELVFRETESRTSFVIHRRVIATVGDPVAHETLQPRTPYRRRKRGIPLRLDGPIKTSPRPTTWTKTAWKGFLPKFDVPRQLTDVLYKSEGVQRSKRDTFEILKTFISPAFNVKTYGSRFQLMLHLEEEQMKFELDAYAMDGVTLQPDHPRYKLEVQGLSEGRPSVLVGDFILVRQVNATNKTWFEGRVHSVQESHVSLRFGDNFSTYRGTSFDVRFVLNRLSFRRMHAAVTNGNSPERLLFPALQHLRQAQNKLVTQHQMDEITPINRLIGEDPEQLQTVAAIVNLPPGSVPFVVFGPPGTGKTVTLVESIRQILARDPRSRIVACAPSNSAADLLATQLSVLGATVVLRLNSLTRPYKDLPKALQKFSIINDNEVFAMPPSAEFIKGFRVVVATCLSAGVPAALGVEPGFFTHIFVDECGQATEPAVMVPLKSLVGDKTNIIVAGDNKQLGPIVHSALAARFGLKESYLARIMDREIYDLEDKGRKGAADGGKGVTIVKLVRNFRSHPAILQFSNEHFYNRELQYYGNPAMINSLENASELPKKGFPVIFHGVIGKDMREAESPSYFNIDEANLVKKCAASLVGDRKNKLKPEHIAVITPYHAQRVKILNLLHRDPKLRDIKVGSVEEFQGQERRVIIMSTVRSNSNFVAADIRRTLGFVANPHRFNVAITRAQALLVVIGNPLVLGLDPLWRAFLNYVHINGGWRGKVPPWDTHESVDTSESSYGEVENRFVAAARQAAISEAEEELVRLKSMIARNNAGMLGNEGTLDELEFSDDEFDDDDDEDLVGGVGKFGFGEGMVFREED</sequence>
<dbReference type="InterPro" id="IPR049079">
    <property type="entry name" value="Mov-10_helical"/>
</dbReference>
<evidence type="ECO:0000256" key="7">
    <source>
        <dbReference type="ARBA" id="ARBA00022806"/>
    </source>
</evidence>
<comment type="subcellular location">
    <subcellularLocation>
        <location evidence="1">Cytoplasm</location>
    </subcellularLocation>
</comment>
<dbReference type="Proteomes" id="UP001437256">
    <property type="component" value="Unassembled WGS sequence"/>
</dbReference>
<keyword evidence="7" id="KW-0347">Helicase</keyword>
<evidence type="ECO:0000256" key="9">
    <source>
        <dbReference type="ARBA" id="ARBA00023158"/>
    </source>
</evidence>
<dbReference type="InterPro" id="IPR041679">
    <property type="entry name" value="DNA2/NAM7-like_C"/>
</dbReference>
<dbReference type="Pfam" id="PF21634">
    <property type="entry name" value="MOV-10_beta-barrel"/>
    <property type="match status" value="1"/>
</dbReference>
<dbReference type="InterPro" id="IPR000571">
    <property type="entry name" value="Znf_CCCH"/>
</dbReference>
<keyword evidence="11" id="KW-0479">Metal-binding</keyword>
<dbReference type="InterPro" id="IPR026122">
    <property type="entry name" value="MOV-10/SDE3_DEXXQ/H-box"/>
</dbReference>
<comment type="catalytic activity">
    <reaction evidence="10">
        <text>ATP + H2O = ADP + phosphate + H(+)</text>
        <dbReference type="Rhea" id="RHEA:13065"/>
        <dbReference type="ChEBI" id="CHEBI:15377"/>
        <dbReference type="ChEBI" id="CHEBI:15378"/>
        <dbReference type="ChEBI" id="CHEBI:30616"/>
        <dbReference type="ChEBI" id="CHEBI:43474"/>
        <dbReference type="ChEBI" id="CHEBI:456216"/>
        <dbReference type="EC" id="3.6.4.13"/>
    </reaction>
</comment>
<dbReference type="InterPro" id="IPR041677">
    <property type="entry name" value="DNA2/NAM7_AAA_11"/>
</dbReference>
<dbReference type="SUPFAM" id="SSF52540">
    <property type="entry name" value="P-loop containing nucleoside triphosphate hydrolases"/>
    <property type="match status" value="1"/>
</dbReference>
<keyword evidence="15" id="KW-1185">Reference proteome</keyword>
<dbReference type="InterPro" id="IPR047187">
    <property type="entry name" value="SF1_C_Upf1"/>
</dbReference>
<keyword evidence="8" id="KW-0067">ATP-binding</keyword>
<accession>A0ABR2ZZ89</accession>
<evidence type="ECO:0000256" key="1">
    <source>
        <dbReference type="ARBA" id="ARBA00004496"/>
    </source>
</evidence>
<evidence type="ECO:0000313" key="14">
    <source>
        <dbReference type="EMBL" id="KAL0066367.1"/>
    </source>
</evidence>
<evidence type="ECO:0000256" key="8">
    <source>
        <dbReference type="ARBA" id="ARBA00022840"/>
    </source>
</evidence>
<proteinExistence type="inferred from homology"/>
<feature type="compositionally biased region" description="Low complexity" evidence="12">
    <location>
        <begin position="88"/>
        <end position="103"/>
    </location>
</feature>
<dbReference type="PROSITE" id="PS50103">
    <property type="entry name" value="ZF_C3H1"/>
    <property type="match status" value="1"/>
</dbReference>